<organism evidence="10 11">
    <name type="scientific">Celerinatantimonas yamalensis</name>
    <dbReference type="NCBI Taxonomy" id="559956"/>
    <lineage>
        <taxon>Bacteria</taxon>
        <taxon>Pseudomonadati</taxon>
        <taxon>Pseudomonadota</taxon>
        <taxon>Gammaproteobacteria</taxon>
        <taxon>Celerinatantimonadaceae</taxon>
        <taxon>Celerinatantimonas</taxon>
    </lineage>
</organism>
<sequence>MRTASQKSIQHTAQWLRASWWGQALFVVLMALVMFGPVTNLLIWTVTERWYFPHALPVSWGFKYWRYVFDPVNGAFGALFSSLIVACSAVLMATLVAIPVGYALARRNLPARAVIMLLFLLPQAFPELPIYINIARIFYRLGLNGTYLGVIIVHAVHGLVFSVWIIVAAFSNIDALQERAALNLGASPLKAFFTVSLPQAMGGIIASAIFVFLESLDEFTGSFFVGAPDVTTLPLLLYNASMEGNYQVASISALILLIPSVAFMLVVERFMRPEMVAKIGQ</sequence>
<protein>
    <submittedName>
        <fullName evidence="10">ABC transporter permease subunit</fullName>
    </submittedName>
</protein>
<keyword evidence="7 8" id="KW-0472">Membrane</keyword>
<comment type="caution">
    <text evidence="10">The sequence shown here is derived from an EMBL/GenBank/DDBJ whole genome shotgun (WGS) entry which is preliminary data.</text>
</comment>
<dbReference type="PANTHER" id="PTHR43357">
    <property type="entry name" value="INNER MEMBRANE ABC TRANSPORTER PERMEASE PROTEIN YDCV"/>
    <property type="match status" value="1"/>
</dbReference>
<keyword evidence="6 8" id="KW-1133">Transmembrane helix</keyword>
<dbReference type="Pfam" id="PF00528">
    <property type="entry name" value="BPD_transp_1"/>
    <property type="match status" value="1"/>
</dbReference>
<evidence type="ECO:0000256" key="6">
    <source>
        <dbReference type="ARBA" id="ARBA00022989"/>
    </source>
</evidence>
<name>A0ABW9G2F2_9GAMM</name>
<feature type="transmembrane region" description="Helical" evidence="8">
    <location>
        <begin position="146"/>
        <end position="170"/>
    </location>
</feature>
<evidence type="ECO:0000259" key="9">
    <source>
        <dbReference type="PROSITE" id="PS50928"/>
    </source>
</evidence>
<comment type="similarity">
    <text evidence="8">Belongs to the binding-protein-dependent transport system permease family.</text>
</comment>
<keyword evidence="2 8" id="KW-0813">Transport</keyword>
<dbReference type="SUPFAM" id="SSF161098">
    <property type="entry name" value="MetI-like"/>
    <property type="match status" value="1"/>
</dbReference>
<evidence type="ECO:0000256" key="2">
    <source>
        <dbReference type="ARBA" id="ARBA00022448"/>
    </source>
</evidence>
<feature type="transmembrane region" description="Helical" evidence="8">
    <location>
        <begin position="20"/>
        <end position="44"/>
    </location>
</feature>
<evidence type="ECO:0000256" key="5">
    <source>
        <dbReference type="ARBA" id="ARBA00022692"/>
    </source>
</evidence>
<feature type="transmembrane region" description="Helical" evidence="8">
    <location>
        <begin position="191"/>
        <end position="213"/>
    </location>
</feature>
<dbReference type="InterPro" id="IPR000515">
    <property type="entry name" value="MetI-like"/>
</dbReference>
<dbReference type="InterPro" id="IPR035906">
    <property type="entry name" value="MetI-like_sf"/>
</dbReference>
<dbReference type="PANTHER" id="PTHR43357:SF4">
    <property type="entry name" value="INNER MEMBRANE ABC TRANSPORTER PERMEASE PROTEIN YDCV"/>
    <property type="match status" value="1"/>
</dbReference>
<feature type="transmembrane region" description="Helical" evidence="8">
    <location>
        <begin position="75"/>
        <end position="102"/>
    </location>
</feature>
<evidence type="ECO:0000256" key="4">
    <source>
        <dbReference type="ARBA" id="ARBA00022519"/>
    </source>
</evidence>
<evidence type="ECO:0000256" key="8">
    <source>
        <dbReference type="RuleBase" id="RU363032"/>
    </source>
</evidence>
<dbReference type="Gene3D" id="1.10.3720.10">
    <property type="entry name" value="MetI-like"/>
    <property type="match status" value="1"/>
</dbReference>
<keyword evidence="11" id="KW-1185">Reference proteome</keyword>
<keyword evidence="4" id="KW-0997">Cell inner membrane</keyword>
<comment type="subcellular location">
    <subcellularLocation>
        <location evidence="1">Cell inner membrane</location>
        <topology evidence="1">Multi-pass membrane protein</topology>
    </subcellularLocation>
    <subcellularLocation>
        <location evidence="8">Cell membrane</location>
        <topology evidence="8">Multi-pass membrane protein</topology>
    </subcellularLocation>
</comment>
<evidence type="ECO:0000313" key="10">
    <source>
        <dbReference type="EMBL" id="MFM2483564.1"/>
    </source>
</evidence>
<feature type="transmembrane region" description="Helical" evidence="8">
    <location>
        <begin position="114"/>
        <end position="134"/>
    </location>
</feature>
<reference evidence="10 11" key="1">
    <citation type="journal article" date="2013" name="Int. J. Syst. Evol. Microbiol.">
        <title>Celerinatantimonas yamalensis sp. nov., a cold-adapted diazotrophic bacterium from a cold permafrost brine.</title>
        <authorList>
            <person name="Shcherbakova V."/>
            <person name="Chuvilskaya N."/>
            <person name="Rivkina E."/>
            <person name="Demidov N."/>
            <person name="Uchaeva V."/>
            <person name="Suetin S."/>
            <person name="Suzina N."/>
            <person name="Gilichinsky D."/>
        </authorList>
    </citation>
    <scope>NUCLEOTIDE SEQUENCE [LARGE SCALE GENOMIC DNA]</scope>
    <source>
        <strain evidence="10 11">C7</strain>
    </source>
</reference>
<evidence type="ECO:0000256" key="1">
    <source>
        <dbReference type="ARBA" id="ARBA00004429"/>
    </source>
</evidence>
<proteinExistence type="inferred from homology"/>
<evidence type="ECO:0000256" key="7">
    <source>
        <dbReference type="ARBA" id="ARBA00023136"/>
    </source>
</evidence>
<evidence type="ECO:0000256" key="3">
    <source>
        <dbReference type="ARBA" id="ARBA00022475"/>
    </source>
</evidence>
<accession>A0ABW9G2F2</accession>
<feature type="domain" description="ABC transmembrane type-1" evidence="9">
    <location>
        <begin position="79"/>
        <end position="267"/>
    </location>
</feature>
<keyword evidence="3" id="KW-1003">Cell membrane</keyword>
<dbReference type="CDD" id="cd06261">
    <property type="entry name" value="TM_PBP2"/>
    <property type="match status" value="1"/>
</dbReference>
<gene>
    <name evidence="10" type="ORF">ABUE30_00470</name>
</gene>
<dbReference type="PROSITE" id="PS50928">
    <property type="entry name" value="ABC_TM1"/>
    <property type="match status" value="1"/>
</dbReference>
<keyword evidence="5 8" id="KW-0812">Transmembrane</keyword>
<evidence type="ECO:0000313" key="11">
    <source>
        <dbReference type="Proteomes" id="UP001629953"/>
    </source>
</evidence>
<feature type="transmembrane region" description="Helical" evidence="8">
    <location>
        <begin position="246"/>
        <end position="267"/>
    </location>
</feature>
<dbReference type="Proteomes" id="UP001629953">
    <property type="component" value="Unassembled WGS sequence"/>
</dbReference>
<dbReference type="EMBL" id="JBEQCT010000001">
    <property type="protein sequence ID" value="MFM2483564.1"/>
    <property type="molecule type" value="Genomic_DNA"/>
</dbReference>